<dbReference type="eggNOG" id="ENOG5033K9P">
    <property type="taxonomic scope" value="Bacteria"/>
</dbReference>
<dbReference type="STRING" id="999627.SAMN05216236_10751"/>
<name>A0A1I7AM02_9RHOB</name>
<evidence type="ECO:0000313" key="3">
    <source>
        <dbReference type="Proteomes" id="UP000182466"/>
    </source>
</evidence>
<keyword evidence="3" id="KW-1185">Reference proteome</keyword>
<dbReference type="AlphaFoldDB" id="A0A1I7AM02"/>
<organism evidence="2 3">
    <name type="scientific">Sedimentitalea nanhaiensis</name>
    <dbReference type="NCBI Taxonomy" id="999627"/>
    <lineage>
        <taxon>Bacteria</taxon>
        <taxon>Pseudomonadati</taxon>
        <taxon>Pseudomonadota</taxon>
        <taxon>Alphaproteobacteria</taxon>
        <taxon>Rhodobacterales</taxon>
        <taxon>Paracoccaceae</taxon>
        <taxon>Sedimentitalea</taxon>
    </lineage>
</organism>
<feature type="region of interest" description="Disordered" evidence="1">
    <location>
        <begin position="30"/>
        <end position="85"/>
    </location>
</feature>
<evidence type="ECO:0000313" key="2">
    <source>
        <dbReference type="EMBL" id="SFT75978.1"/>
    </source>
</evidence>
<dbReference type="Proteomes" id="UP000182466">
    <property type="component" value="Unassembled WGS sequence"/>
</dbReference>
<protein>
    <submittedName>
        <fullName evidence="2">Uncharacterized protein</fullName>
    </submittedName>
</protein>
<sequence length="85" mass="9175">MNMDRIIKMVTRILMRKAINKGVSAGIDAASGAGRKRQAPNGAAPEQGTDPQVQQTSGPPKLTQQQRRARRAVRQARRAARAAKG</sequence>
<dbReference type="EMBL" id="FPAW01000007">
    <property type="protein sequence ID" value="SFT75978.1"/>
    <property type="molecule type" value="Genomic_DNA"/>
</dbReference>
<dbReference type="RefSeq" id="WP_036049361.1">
    <property type="nucleotide sequence ID" value="NZ_FPAW01000007.1"/>
</dbReference>
<gene>
    <name evidence="2" type="ORF">SAMN05216236_10751</name>
</gene>
<feature type="compositionally biased region" description="Polar residues" evidence="1">
    <location>
        <begin position="49"/>
        <end position="58"/>
    </location>
</feature>
<evidence type="ECO:0000256" key="1">
    <source>
        <dbReference type="SAM" id="MobiDB-lite"/>
    </source>
</evidence>
<dbReference type="OrthoDB" id="7876991at2"/>
<feature type="compositionally biased region" description="Basic residues" evidence="1">
    <location>
        <begin position="67"/>
        <end position="85"/>
    </location>
</feature>
<accession>A0A1I7AM02</accession>
<proteinExistence type="predicted"/>
<reference evidence="2 3" key="1">
    <citation type="submission" date="2016-10" db="EMBL/GenBank/DDBJ databases">
        <authorList>
            <person name="de Groot N.N."/>
        </authorList>
    </citation>
    <scope>NUCLEOTIDE SEQUENCE [LARGE SCALE GENOMIC DNA]</scope>
    <source>
        <strain evidence="2 3">CGMCC 1.10959</strain>
    </source>
</reference>